<dbReference type="AlphaFoldDB" id="A0AAE1L4U6"/>
<dbReference type="EMBL" id="JAWQEG010000241">
    <property type="protein sequence ID" value="KAK3892900.1"/>
    <property type="molecule type" value="Genomic_DNA"/>
</dbReference>
<reference evidence="1" key="1">
    <citation type="submission" date="2023-10" db="EMBL/GenBank/DDBJ databases">
        <title>Genome assemblies of two species of porcelain crab, Petrolisthes cinctipes and Petrolisthes manimaculis (Anomura: Porcellanidae).</title>
        <authorList>
            <person name="Angst P."/>
        </authorList>
    </citation>
    <scope>NUCLEOTIDE SEQUENCE</scope>
    <source>
        <strain evidence="1">PB745_01</strain>
        <tissue evidence="1">Gill</tissue>
    </source>
</reference>
<gene>
    <name evidence="1" type="ORF">Pcinc_003266</name>
</gene>
<dbReference type="Proteomes" id="UP001286313">
    <property type="component" value="Unassembled WGS sequence"/>
</dbReference>
<comment type="caution">
    <text evidence="1">The sequence shown here is derived from an EMBL/GenBank/DDBJ whole genome shotgun (WGS) entry which is preliminary data.</text>
</comment>
<evidence type="ECO:0000313" key="1">
    <source>
        <dbReference type="EMBL" id="KAK3892900.1"/>
    </source>
</evidence>
<protein>
    <submittedName>
        <fullName evidence="1">Uncharacterized protein</fullName>
    </submittedName>
</protein>
<proteinExistence type="predicted"/>
<accession>A0AAE1L4U6</accession>
<keyword evidence="2" id="KW-1185">Reference proteome</keyword>
<organism evidence="1 2">
    <name type="scientific">Petrolisthes cinctipes</name>
    <name type="common">Flat porcelain crab</name>
    <dbReference type="NCBI Taxonomy" id="88211"/>
    <lineage>
        <taxon>Eukaryota</taxon>
        <taxon>Metazoa</taxon>
        <taxon>Ecdysozoa</taxon>
        <taxon>Arthropoda</taxon>
        <taxon>Crustacea</taxon>
        <taxon>Multicrustacea</taxon>
        <taxon>Malacostraca</taxon>
        <taxon>Eumalacostraca</taxon>
        <taxon>Eucarida</taxon>
        <taxon>Decapoda</taxon>
        <taxon>Pleocyemata</taxon>
        <taxon>Anomura</taxon>
        <taxon>Galatheoidea</taxon>
        <taxon>Porcellanidae</taxon>
        <taxon>Petrolisthes</taxon>
    </lineage>
</organism>
<sequence>MVHFLAQSHKFYLLDLLWLMGEISHHNWHFTSVCLAAVTGTDFPRTFSFIEQKFSSHLYVDWMRGLLTSHFDPNFQGFFQFSKMPSYTTQLF</sequence>
<name>A0AAE1L4U6_PETCI</name>
<evidence type="ECO:0000313" key="2">
    <source>
        <dbReference type="Proteomes" id="UP001286313"/>
    </source>
</evidence>